<protein>
    <submittedName>
        <fullName evidence="2">Ribosomal-protein-alanine acetyltransferase</fullName>
        <ecNumber evidence="2">2.3.1.128</ecNumber>
    </submittedName>
</protein>
<dbReference type="GO" id="GO:0008080">
    <property type="term" value="F:N-acetyltransferase activity"/>
    <property type="evidence" value="ECO:0007669"/>
    <property type="project" value="TreeGrafter"/>
</dbReference>
<accession>A0A1R4KFF8</accession>
<dbReference type="InterPro" id="IPR016181">
    <property type="entry name" value="Acyl_CoA_acyltransferase"/>
</dbReference>
<dbReference type="InterPro" id="IPR039143">
    <property type="entry name" value="GNPNAT1-like"/>
</dbReference>
<dbReference type="CDD" id="cd04301">
    <property type="entry name" value="NAT_SF"/>
    <property type="match status" value="1"/>
</dbReference>
<sequence length="136" mass="15395">MLKINNSLTADIFIKLRGTANFDNYKTEDIEVAIEKNLFSIVVYDDDKPIGMGRIVGDDRIAFFIKDVIVDPQYQHMKVGNTIMTSLLDYIKSKGCEGAYTGLMSTPNKENFYKKYGFIERPNDSLGSGMVKFLSK</sequence>
<feature type="domain" description="N-acetyltransferase" evidence="1">
    <location>
        <begin position="1"/>
        <end position="135"/>
    </location>
</feature>
<dbReference type="EC" id="2.3.1.128" evidence="2"/>
<gene>
    <name evidence="2" type="ORF">FM115_09800</name>
</gene>
<dbReference type="Proteomes" id="UP000195611">
    <property type="component" value="Unassembled WGS sequence"/>
</dbReference>
<evidence type="ECO:0000259" key="1">
    <source>
        <dbReference type="PROSITE" id="PS51186"/>
    </source>
</evidence>
<reference evidence="2 3" key="1">
    <citation type="submission" date="2017-02" db="EMBL/GenBank/DDBJ databases">
        <authorList>
            <person name="Peterson S.W."/>
        </authorList>
    </citation>
    <scope>NUCLEOTIDE SEQUENCE [LARGE SCALE GENOMIC DNA]</scope>
    <source>
        <strain evidence="2 3">42ea</strain>
    </source>
</reference>
<dbReference type="Gene3D" id="3.40.630.30">
    <property type="match status" value="1"/>
</dbReference>
<keyword evidence="2" id="KW-0012">Acyltransferase</keyword>
<name>A0A1R4KFF8_9LACT</name>
<dbReference type="AlphaFoldDB" id="A0A1R4KFF8"/>
<evidence type="ECO:0000313" key="3">
    <source>
        <dbReference type="Proteomes" id="UP000195611"/>
    </source>
</evidence>
<organism evidence="2 3">
    <name type="scientific">Marinilactibacillus psychrotolerans 42ea</name>
    <dbReference type="NCBI Taxonomy" id="1255609"/>
    <lineage>
        <taxon>Bacteria</taxon>
        <taxon>Bacillati</taxon>
        <taxon>Bacillota</taxon>
        <taxon>Bacilli</taxon>
        <taxon>Lactobacillales</taxon>
        <taxon>Carnobacteriaceae</taxon>
        <taxon>Marinilactibacillus</taxon>
    </lineage>
</organism>
<keyword evidence="2" id="KW-0808">Transferase</keyword>
<proteinExistence type="predicted"/>
<dbReference type="EMBL" id="FUKW01000136">
    <property type="protein sequence ID" value="SJN43018.1"/>
    <property type="molecule type" value="Genomic_DNA"/>
</dbReference>
<dbReference type="SUPFAM" id="SSF55729">
    <property type="entry name" value="Acyl-CoA N-acyltransferases (Nat)"/>
    <property type="match status" value="1"/>
</dbReference>
<dbReference type="PANTHER" id="PTHR13355">
    <property type="entry name" value="GLUCOSAMINE 6-PHOSPHATE N-ACETYLTRANSFERASE"/>
    <property type="match status" value="1"/>
</dbReference>
<dbReference type="RefSeq" id="WP_087059751.1">
    <property type="nucleotide sequence ID" value="NZ_FUKW01000136.1"/>
</dbReference>
<dbReference type="PANTHER" id="PTHR13355:SF23">
    <property type="entry name" value="FAMILY N-ACETYLTRANSFERASE, PUTATIVE (AFU_ORTHOLOGUE AFUA_3G00870)-RELATED"/>
    <property type="match status" value="1"/>
</dbReference>
<dbReference type="InterPro" id="IPR000182">
    <property type="entry name" value="GNAT_dom"/>
</dbReference>
<dbReference type="Pfam" id="PF00583">
    <property type="entry name" value="Acetyltransf_1"/>
    <property type="match status" value="1"/>
</dbReference>
<dbReference type="PROSITE" id="PS51186">
    <property type="entry name" value="GNAT"/>
    <property type="match status" value="1"/>
</dbReference>
<evidence type="ECO:0000313" key="2">
    <source>
        <dbReference type="EMBL" id="SJN43018.1"/>
    </source>
</evidence>